<proteinExistence type="predicted"/>
<name>A0AAN4USW0_9RHOB</name>
<dbReference type="RefSeq" id="WP_035839897.1">
    <property type="nucleotide sequence ID" value="NZ_BNAB01000013.1"/>
</dbReference>
<dbReference type="Proteomes" id="UP000199541">
    <property type="component" value="Unassembled WGS sequence"/>
</dbReference>
<dbReference type="EMBL" id="BNAB01000013">
    <property type="protein sequence ID" value="GHE03738.1"/>
    <property type="molecule type" value="Genomic_DNA"/>
</dbReference>
<evidence type="ECO:0000256" key="1">
    <source>
        <dbReference type="SAM" id="MobiDB-lite"/>
    </source>
</evidence>
<reference evidence="2" key="1">
    <citation type="journal article" date="2014" name="Int. J. Syst. Evol. Microbiol.">
        <title>Complete genome sequence of Corynebacterium casei LMG S-19264T (=DSM 44701T), isolated from a smear-ripened cheese.</title>
        <authorList>
            <consortium name="US DOE Joint Genome Institute (JGI-PGF)"/>
            <person name="Walter F."/>
            <person name="Albersmeier A."/>
            <person name="Kalinowski J."/>
            <person name="Ruckert C."/>
        </authorList>
    </citation>
    <scope>NUCLEOTIDE SEQUENCE</scope>
    <source>
        <strain evidence="2">CGMCC 1.10859</strain>
    </source>
</reference>
<gene>
    <name evidence="2" type="ORF">GCM10008024_28290</name>
    <name evidence="3" type="ORF">SAMN05444006_1278</name>
</gene>
<feature type="region of interest" description="Disordered" evidence="1">
    <location>
        <begin position="84"/>
        <end position="106"/>
    </location>
</feature>
<evidence type="ECO:0000313" key="4">
    <source>
        <dbReference type="Proteomes" id="UP000199541"/>
    </source>
</evidence>
<dbReference type="AlphaFoldDB" id="A0AAN4USW0"/>
<dbReference type="Proteomes" id="UP000634647">
    <property type="component" value="Unassembled WGS sequence"/>
</dbReference>
<evidence type="ECO:0000313" key="3">
    <source>
        <dbReference type="EMBL" id="SDX73652.1"/>
    </source>
</evidence>
<feature type="compositionally biased region" description="Pro residues" evidence="1">
    <location>
        <begin position="87"/>
        <end position="97"/>
    </location>
</feature>
<keyword evidence="4" id="KW-1185">Reference proteome</keyword>
<comment type="caution">
    <text evidence="2">The sequence shown here is derived from an EMBL/GenBank/DDBJ whole genome shotgun (WGS) entry which is preliminary data.</text>
</comment>
<sequence>MAAGDPLARCMVCGAPHAAFGLRWPGLPSSMPVKVRTVGRFRHCGAPDCLAQAIARIATFACQPFPWSATCYPPEVRDRVAEIIGEPPAPSPPPHTTPTPAQGTLI</sequence>
<evidence type="ECO:0000313" key="5">
    <source>
        <dbReference type="Proteomes" id="UP000634647"/>
    </source>
</evidence>
<evidence type="ECO:0000313" key="2">
    <source>
        <dbReference type="EMBL" id="GHE03738.1"/>
    </source>
</evidence>
<reference evidence="3 4" key="2">
    <citation type="submission" date="2016-10" db="EMBL/GenBank/DDBJ databases">
        <authorList>
            <person name="Varghese N."/>
            <person name="Submissions S."/>
        </authorList>
    </citation>
    <scope>NUCLEOTIDE SEQUENCE [LARGE SCALE GENOMIC DNA]</scope>
    <source>
        <strain evidence="3 4">DSM 24802</strain>
    </source>
</reference>
<dbReference type="EMBL" id="FNOB01000027">
    <property type="protein sequence ID" value="SDX73652.1"/>
    <property type="molecule type" value="Genomic_DNA"/>
</dbReference>
<protein>
    <submittedName>
        <fullName evidence="2">Uncharacterized protein</fullName>
    </submittedName>
</protein>
<accession>A0AAN4USW0</accession>
<reference evidence="2" key="3">
    <citation type="submission" date="2023-06" db="EMBL/GenBank/DDBJ databases">
        <authorList>
            <person name="Sun Q."/>
            <person name="Zhou Y."/>
        </authorList>
    </citation>
    <scope>NUCLEOTIDE SEQUENCE</scope>
    <source>
        <strain evidence="2">CGMCC 1.10859</strain>
    </source>
</reference>
<organism evidence="2 5">
    <name type="scientific">Allgaiera indica</name>
    <dbReference type="NCBI Taxonomy" id="765699"/>
    <lineage>
        <taxon>Bacteria</taxon>
        <taxon>Pseudomonadati</taxon>
        <taxon>Pseudomonadota</taxon>
        <taxon>Alphaproteobacteria</taxon>
        <taxon>Rhodobacterales</taxon>
        <taxon>Paracoccaceae</taxon>
        <taxon>Allgaiera</taxon>
    </lineage>
</organism>